<feature type="transmembrane region" description="Helical" evidence="12">
    <location>
        <begin position="12"/>
        <end position="36"/>
    </location>
</feature>
<evidence type="ECO:0000313" key="14">
    <source>
        <dbReference type="EMBL" id="QDT20253.1"/>
    </source>
</evidence>
<evidence type="ECO:0000256" key="1">
    <source>
        <dbReference type="ARBA" id="ARBA00003330"/>
    </source>
</evidence>
<keyword evidence="12" id="KW-1133">Transmembrane helix</keyword>
<comment type="function">
    <text evidence="1">Thiol-specific peroxidase that catalyzes the reduction of hydrogen peroxide and organic hydroperoxides to water and alcohols, respectively. Plays a role in cell protection against oxidative stress by detoxifying peroxides and as sensor of hydrogen peroxide-mediated signaling events.</text>
</comment>
<evidence type="ECO:0000256" key="5">
    <source>
        <dbReference type="ARBA" id="ARBA00023002"/>
    </source>
</evidence>
<dbReference type="InterPro" id="IPR013766">
    <property type="entry name" value="Thioredoxin_domain"/>
</dbReference>
<comment type="similarity">
    <text evidence="9">Belongs to the peroxiredoxin family. BCP/PrxQ subfamily.</text>
</comment>
<dbReference type="RefSeq" id="WP_197997072.1">
    <property type="nucleotide sequence ID" value="NZ_CP036266.1"/>
</dbReference>
<evidence type="ECO:0000256" key="11">
    <source>
        <dbReference type="ARBA" id="ARBA00049091"/>
    </source>
</evidence>
<sequence>MKNPATKVKRSLATELFLGFLGCVALFYILIIVYHYSTPRQRAEATEPDWLEQCRLFCAEYGLVSTGDIKKDAEAYLEVTNRETLSASLNEILSDSQFEKAETQQHPFLHRQGADFTLPDVEGQAVSLESFRLKKPVILVFYYGYYCSHCVAQLFALEKDLAYFHEMGAEVIAISADSSESTQEKFAKYGSFSFPVLSDHDYRISEAWGVYTRPSQEQAEDLLHGTFVINQAGEVVFANRGHQPFVDNKSLLHWLAELKRESATKVADTSGDAALQRRRD</sequence>
<keyword evidence="12" id="KW-0812">Transmembrane</keyword>
<dbReference type="AlphaFoldDB" id="A0A517PLJ5"/>
<dbReference type="Gene3D" id="3.40.30.10">
    <property type="entry name" value="Glutaredoxin"/>
    <property type="match status" value="1"/>
</dbReference>
<dbReference type="GO" id="GO:0008379">
    <property type="term" value="F:thioredoxin peroxidase activity"/>
    <property type="evidence" value="ECO:0007669"/>
    <property type="project" value="TreeGrafter"/>
</dbReference>
<dbReference type="InterPro" id="IPR050924">
    <property type="entry name" value="Peroxiredoxin_BCP/PrxQ"/>
</dbReference>
<dbReference type="PANTHER" id="PTHR42801">
    <property type="entry name" value="THIOREDOXIN-DEPENDENT PEROXIDE REDUCTASE"/>
    <property type="match status" value="1"/>
</dbReference>
<dbReference type="SUPFAM" id="SSF52833">
    <property type="entry name" value="Thioredoxin-like"/>
    <property type="match status" value="1"/>
</dbReference>
<dbReference type="GO" id="GO:0034599">
    <property type="term" value="P:cellular response to oxidative stress"/>
    <property type="evidence" value="ECO:0007669"/>
    <property type="project" value="TreeGrafter"/>
</dbReference>
<dbReference type="GO" id="GO:0045454">
    <property type="term" value="P:cell redox homeostasis"/>
    <property type="evidence" value="ECO:0007669"/>
    <property type="project" value="TreeGrafter"/>
</dbReference>
<dbReference type="Pfam" id="PF00578">
    <property type="entry name" value="AhpC-TSA"/>
    <property type="match status" value="1"/>
</dbReference>
<accession>A0A517PLJ5</accession>
<dbReference type="EMBL" id="CP036266">
    <property type="protein sequence ID" value="QDT20253.1"/>
    <property type="molecule type" value="Genomic_DNA"/>
</dbReference>
<reference evidence="14 15" key="1">
    <citation type="submission" date="2019-02" db="EMBL/GenBank/DDBJ databases">
        <title>Deep-cultivation of Planctomycetes and their phenomic and genomic characterization uncovers novel biology.</title>
        <authorList>
            <person name="Wiegand S."/>
            <person name="Jogler M."/>
            <person name="Boedeker C."/>
            <person name="Pinto D."/>
            <person name="Vollmers J."/>
            <person name="Rivas-Marin E."/>
            <person name="Kohn T."/>
            <person name="Peeters S.H."/>
            <person name="Heuer A."/>
            <person name="Rast P."/>
            <person name="Oberbeckmann S."/>
            <person name="Bunk B."/>
            <person name="Jeske O."/>
            <person name="Meyerdierks A."/>
            <person name="Storesund J.E."/>
            <person name="Kallscheuer N."/>
            <person name="Luecker S."/>
            <person name="Lage O.M."/>
            <person name="Pohl T."/>
            <person name="Merkel B.J."/>
            <person name="Hornburger P."/>
            <person name="Mueller R.-W."/>
            <person name="Bruemmer F."/>
            <person name="Labrenz M."/>
            <person name="Spormann A.M."/>
            <person name="Op den Camp H."/>
            <person name="Overmann J."/>
            <person name="Amann R."/>
            <person name="Jetten M.S.M."/>
            <person name="Mascher T."/>
            <person name="Medema M.H."/>
            <person name="Devos D.P."/>
            <person name="Kaster A.-K."/>
            <person name="Ovreas L."/>
            <person name="Rohde M."/>
            <person name="Galperin M.Y."/>
            <person name="Jogler C."/>
        </authorList>
    </citation>
    <scope>NUCLEOTIDE SEQUENCE [LARGE SCALE GENOMIC DNA]</scope>
    <source>
        <strain evidence="14 15">HG66A1</strain>
    </source>
</reference>
<evidence type="ECO:0000256" key="7">
    <source>
        <dbReference type="ARBA" id="ARBA00023284"/>
    </source>
</evidence>
<keyword evidence="7" id="KW-0676">Redox-active center</keyword>
<feature type="domain" description="Thioredoxin" evidence="13">
    <location>
        <begin position="107"/>
        <end position="260"/>
    </location>
</feature>
<evidence type="ECO:0000256" key="4">
    <source>
        <dbReference type="ARBA" id="ARBA00022862"/>
    </source>
</evidence>
<proteinExistence type="inferred from homology"/>
<dbReference type="PROSITE" id="PS51352">
    <property type="entry name" value="THIOREDOXIN_2"/>
    <property type="match status" value="1"/>
</dbReference>
<keyword evidence="6" id="KW-1015">Disulfide bond</keyword>
<comment type="catalytic activity">
    <reaction evidence="11">
        <text>a hydroperoxide + [thioredoxin]-dithiol = an alcohol + [thioredoxin]-disulfide + H2O</text>
        <dbReference type="Rhea" id="RHEA:62620"/>
        <dbReference type="Rhea" id="RHEA-COMP:10698"/>
        <dbReference type="Rhea" id="RHEA-COMP:10700"/>
        <dbReference type="ChEBI" id="CHEBI:15377"/>
        <dbReference type="ChEBI" id="CHEBI:29950"/>
        <dbReference type="ChEBI" id="CHEBI:30879"/>
        <dbReference type="ChEBI" id="CHEBI:35924"/>
        <dbReference type="ChEBI" id="CHEBI:50058"/>
        <dbReference type="EC" id="1.11.1.24"/>
    </reaction>
</comment>
<evidence type="ECO:0000259" key="13">
    <source>
        <dbReference type="PROSITE" id="PS51352"/>
    </source>
</evidence>
<dbReference type="InterPro" id="IPR036249">
    <property type="entry name" value="Thioredoxin-like_sf"/>
</dbReference>
<dbReference type="GO" id="GO:0005737">
    <property type="term" value="C:cytoplasm"/>
    <property type="evidence" value="ECO:0007669"/>
    <property type="project" value="TreeGrafter"/>
</dbReference>
<keyword evidence="5 14" id="KW-0560">Oxidoreductase</keyword>
<evidence type="ECO:0000256" key="10">
    <source>
        <dbReference type="ARBA" id="ARBA00042639"/>
    </source>
</evidence>
<name>A0A517PLJ5_9PLAN</name>
<evidence type="ECO:0000313" key="15">
    <source>
        <dbReference type="Proteomes" id="UP000320421"/>
    </source>
</evidence>
<gene>
    <name evidence="14" type="primary">bcp_4</name>
    <name evidence="14" type="ORF">HG66A1_20380</name>
</gene>
<evidence type="ECO:0000256" key="8">
    <source>
        <dbReference type="ARBA" id="ARBA00032824"/>
    </source>
</evidence>
<dbReference type="EC" id="1.11.1.24" evidence="2"/>
<protein>
    <recommendedName>
        <fullName evidence="2">thioredoxin-dependent peroxiredoxin</fullName>
        <ecNumber evidence="2">1.11.1.24</ecNumber>
    </recommendedName>
    <alternativeName>
        <fullName evidence="8">Thioredoxin peroxidase</fullName>
    </alternativeName>
    <alternativeName>
        <fullName evidence="10">Thioredoxin-dependent peroxiredoxin Bcp</fullName>
    </alternativeName>
</protein>
<keyword evidence="15" id="KW-1185">Reference proteome</keyword>
<keyword evidence="3 14" id="KW-0575">Peroxidase</keyword>
<dbReference type="Proteomes" id="UP000320421">
    <property type="component" value="Chromosome"/>
</dbReference>
<dbReference type="InterPro" id="IPR000866">
    <property type="entry name" value="AhpC/TSA"/>
</dbReference>
<keyword evidence="4" id="KW-0049">Antioxidant</keyword>
<evidence type="ECO:0000256" key="9">
    <source>
        <dbReference type="ARBA" id="ARBA00038489"/>
    </source>
</evidence>
<evidence type="ECO:0000256" key="6">
    <source>
        <dbReference type="ARBA" id="ARBA00023157"/>
    </source>
</evidence>
<keyword evidence="12" id="KW-0472">Membrane</keyword>
<dbReference type="PANTHER" id="PTHR42801:SF7">
    <property type="entry name" value="SLL1159 PROTEIN"/>
    <property type="match status" value="1"/>
</dbReference>
<evidence type="ECO:0000256" key="12">
    <source>
        <dbReference type="SAM" id="Phobius"/>
    </source>
</evidence>
<organism evidence="14 15">
    <name type="scientific">Gimesia chilikensis</name>
    <dbReference type="NCBI Taxonomy" id="2605989"/>
    <lineage>
        <taxon>Bacteria</taxon>
        <taxon>Pseudomonadati</taxon>
        <taxon>Planctomycetota</taxon>
        <taxon>Planctomycetia</taxon>
        <taxon>Planctomycetales</taxon>
        <taxon>Planctomycetaceae</taxon>
        <taxon>Gimesia</taxon>
    </lineage>
</organism>
<evidence type="ECO:0000256" key="2">
    <source>
        <dbReference type="ARBA" id="ARBA00013017"/>
    </source>
</evidence>
<evidence type="ECO:0000256" key="3">
    <source>
        <dbReference type="ARBA" id="ARBA00022559"/>
    </source>
</evidence>